<comment type="caution">
    <text evidence="1">The sequence shown here is derived from an EMBL/GenBank/DDBJ whole genome shotgun (WGS) entry which is preliminary data.</text>
</comment>
<evidence type="ECO:0000313" key="1">
    <source>
        <dbReference type="EMBL" id="GAA5505565.1"/>
    </source>
</evidence>
<sequence>MNCRANGPDVYRDLMRAVSKWPGLWPEERLNTQLLNESASEIFILIGSLADASGCDLPGKTTLAPILEITR</sequence>
<gene>
    <name evidence="1" type="ORF">Rcae01_01010</name>
</gene>
<name>A0ABP9VMQ6_9BACT</name>
<proteinExistence type="predicted"/>
<accession>A0ABP9VMQ6</accession>
<keyword evidence="2" id="KW-1185">Reference proteome</keyword>
<evidence type="ECO:0000313" key="2">
    <source>
        <dbReference type="Proteomes" id="UP001416858"/>
    </source>
</evidence>
<reference evidence="1 2" key="1">
    <citation type="submission" date="2024-02" db="EMBL/GenBank/DDBJ databases">
        <title>Rhodopirellula caenicola NBRC 110016.</title>
        <authorList>
            <person name="Ichikawa N."/>
            <person name="Katano-Makiyama Y."/>
            <person name="Hidaka K."/>
        </authorList>
    </citation>
    <scope>NUCLEOTIDE SEQUENCE [LARGE SCALE GENOMIC DNA]</scope>
    <source>
        <strain evidence="1 2">NBRC 110016</strain>
    </source>
</reference>
<organism evidence="1 2">
    <name type="scientific">Novipirellula caenicola</name>
    <dbReference type="NCBI Taxonomy" id="1536901"/>
    <lineage>
        <taxon>Bacteria</taxon>
        <taxon>Pseudomonadati</taxon>
        <taxon>Planctomycetota</taxon>
        <taxon>Planctomycetia</taxon>
        <taxon>Pirellulales</taxon>
        <taxon>Pirellulaceae</taxon>
        <taxon>Novipirellula</taxon>
    </lineage>
</organism>
<dbReference type="Proteomes" id="UP001416858">
    <property type="component" value="Unassembled WGS sequence"/>
</dbReference>
<dbReference type="EMBL" id="BAABRO010000002">
    <property type="protein sequence ID" value="GAA5505565.1"/>
    <property type="molecule type" value="Genomic_DNA"/>
</dbReference>
<protein>
    <submittedName>
        <fullName evidence="1">Uncharacterized protein</fullName>
    </submittedName>
</protein>